<gene>
    <name evidence="1" type="ORF">GCM10008098_19770</name>
</gene>
<reference evidence="2" key="1">
    <citation type="journal article" date="2019" name="Int. J. Syst. Evol. Microbiol.">
        <title>The Global Catalogue of Microorganisms (GCM) 10K type strain sequencing project: providing services to taxonomists for standard genome sequencing and annotation.</title>
        <authorList>
            <consortium name="The Broad Institute Genomics Platform"/>
            <consortium name="The Broad Institute Genome Sequencing Center for Infectious Disease"/>
            <person name="Wu L."/>
            <person name="Ma J."/>
        </authorList>
    </citation>
    <scope>NUCLEOTIDE SEQUENCE [LARGE SCALE GENOMIC DNA]</scope>
    <source>
        <strain evidence="2">KCTC 22232</strain>
    </source>
</reference>
<accession>A0ABQ2ZWD3</accession>
<dbReference type="Proteomes" id="UP000621898">
    <property type="component" value="Unassembled WGS sequence"/>
</dbReference>
<proteinExistence type="predicted"/>
<protein>
    <submittedName>
        <fullName evidence="1">Uncharacterized protein</fullName>
    </submittedName>
</protein>
<evidence type="ECO:0000313" key="1">
    <source>
        <dbReference type="EMBL" id="GGY26767.1"/>
    </source>
</evidence>
<name>A0ABQ2ZWD3_9GAMM</name>
<dbReference type="EMBL" id="BMXT01000002">
    <property type="protein sequence ID" value="GGY26767.1"/>
    <property type="molecule type" value="Genomic_DNA"/>
</dbReference>
<keyword evidence="2" id="KW-1185">Reference proteome</keyword>
<evidence type="ECO:0000313" key="2">
    <source>
        <dbReference type="Proteomes" id="UP000621898"/>
    </source>
</evidence>
<comment type="caution">
    <text evidence="1">The sequence shown here is derived from an EMBL/GenBank/DDBJ whole genome shotgun (WGS) entry which is preliminary data.</text>
</comment>
<sequence length="1206" mass="134134">MPGGDSVGQPGWDGVLTVAEENAWVPAGASRWEMGCNENIARKASDDYKKRTDEYGVSVADTNFVFVSPRRWSKKKHWSDTVGNPGPWRSVRVLDADDLEVWLENAPATTLWFGELLGLAGQGIQSIGSYWETWRSQSLIPLSIEAISVGRETKIQALQDAISKLPPILVIEADSTEEAVAFACAELVSLGQSACAACVTAADGWRYVDTNPQLRILVAANSEVATARAPTEGQMLIVPVNIGDRPKHFSPLTKYTEVQRISLERPDTRSFEKALIAIGENEADSARYARSTGRSWSVYRRHMAANPAIAHPAWVKNPMARVLTAVVLVGGWNESRPGDIACLEEITGKKYEELERELLYLARLDDSPVLKIGHIWKAKAPLELLHIYAKEISGGELARYFATAEAVLATPDPALELDADKRWMASVYGKVRKESGIVIESIVDSLAKLNVYAESNRDGRMTSGVNVLVGHLLDGADGERWLSLFGVLRGLAEAAPDIFLSAVEASLRHKDAPISRLFTENNGDAAFGRNWHTDLLWALEILAWSPRHLGRVAEILAQLDAWPVQHNLMNRPMNTLISLFRPWWPQTTASIEIRLACLDHLLVRHSEVGWNLLVSLLPKHLLSASANAKPHWRDDDAGAPTPSRDISVHECYEQVAHRAVGQAQGQASRIATLVENLDVFGTKHRRKIIDLVEDARKLLDEDREIVRSAVRKYIGQHNTYNQDGQRRERTSIKRLRRQFDALAPASTSSRNAWLFENGRVVLPGGRSKNFEEENSAREKARLKAIEDVFNDENWPGLTRLSQLAVDPLLVGWSVVRAGLSKKEVTTWILDRFSESGSEWHDPLVSGVLNGLDKENRLDLMKRAVISLPPPEAAAFLSSAPCNPETWNFLEHCVDTTQLFYWKNVRPQIFLPDGDDLKFVIEKFIQAGRHRTAFAATYVGSDRGDPDQLLALLEGIAIGEEPDGPLPDSWHIGKAIERISDANITSMRQLARLEFAYFRALEHSNSTPHLYAELLSDPALIMECIALVYKSHNAPDAPIDESLRANAEIAWSVLHNGRGIPGLKNDGSIDQTRFDAWITEVRRHAVEIDRQIVTDLTIGEWLSASPPDTDGTWPCLAVRQLLERQDATDIHRGFHTGVMNNRGVHSRALDAGGTQERDLANHYRRHASAILISHPTTASVLEKIAKNYDHQAIGEDDDAKLMREGLS</sequence>
<organism evidence="1 2">
    <name type="scientific">Rhodanobacter panaciterrae</name>
    <dbReference type="NCBI Taxonomy" id="490572"/>
    <lineage>
        <taxon>Bacteria</taxon>
        <taxon>Pseudomonadati</taxon>
        <taxon>Pseudomonadota</taxon>
        <taxon>Gammaproteobacteria</taxon>
        <taxon>Lysobacterales</taxon>
        <taxon>Rhodanobacteraceae</taxon>
        <taxon>Rhodanobacter</taxon>
    </lineage>
</organism>